<dbReference type="PANTHER" id="PTHR23028:SF53">
    <property type="entry name" value="ACYL_TRANSF_3 DOMAIN-CONTAINING PROTEIN"/>
    <property type="match status" value="1"/>
</dbReference>
<keyword evidence="2" id="KW-1133">Transmembrane helix</keyword>
<feature type="transmembrane region" description="Helical" evidence="2">
    <location>
        <begin position="413"/>
        <end position="433"/>
    </location>
</feature>
<feature type="transmembrane region" description="Helical" evidence="2">
    <location>
        <begin position="320"/>
        <end position="339"/>
    </location>
</feature>
<feature type="transmembrane region" description="Helical" evidence="2">
    <location>
        <begin position="255"/>
        <end position="276"/>
    </location>
</feature>
<dbReference type="GO" id="GO:0016746">
    <property type="term" value="F:acyltransferase activity"/>
    <property type="evidence" value="ECO:0007669"/>
    <property type="project" value="UniProtKB-KW"/>
</dbReference>
<feature type="transmembrane region" description="Helical" evidence="2">
    <location>
        <begin position="62"/>
        <end position="80"/>
    </location>
</feature>
<dbReference type="InterPro" id="IPR050879">
    <property type="entry name" value="Acyltransferase_3"/>
</dbReference>
<feature type="transmembrane region" description="Helical" evidence="2">
    <location>
        <begin position="199"/>
        <end position="219"/>
    </location>
</feature>
<dbReference type="PANTHER" id="PTHR23028">
    <property type="entry name" value="ACETYLTRANSFERASE"/>
    <property type="match status" value="1"/>
</dbReference>
<feature type="transmembrane region" description="Helical" evidence="2">
    <location>
        <begin position="231"/>
        <end position="248"/>
    </location>
</feature>
<name>A0ABQ4V7E9_9MYCO</name>
<accession>A0ABQ4V7E9</accession>
<evidence type="ECO:0000256" key="2">
    <source>
        <dbReference type="SAM" id="Phobius"/>
    </source>
</evidence>
<dbReference type="InterPro" id="IPR002656">
    <property type="entry name" value="Acyl_transf_3_dom"/>
</dbReference>
<feature type="transmembrane region" description="Helical" evidence="2">
    <location>
        <begin position="101"/>
        <end position="120"/>
    </location>
</feature>
<proteinExistence type="predicted"/>
<keyword evidence="2" id="KW-0812">Transmembrane</keyword>
<evidence type="ECO:0000259" key="3">
    <source>
        <dbReference type="Pfam" id="PF01757"/>
    </source>
</evidence>
<feature type="domain" description="SGNH" evidence="4">
    <location>
        <begin position="501"/>
        <end position="718"/>
    </location>
</feature>
<evidence type="ECO:0000313" key="5">
    <source>
        <dbReference type="EMBL" id="GJF12498.1"/>
    </source>
</evidence>
<keyword evidence="5" id="KW-0012">Acyltransferase</keyword>
<dbReference type="Pfam" id="PF19040">
    <property type="entry name" value="SGNH"/>
    <property type="match status" value="1"/>
</dbReference>
<dbReference type="InterPro" id="IPR043968">
    <property type="entry name" value="SGNH"/>
</dbReference>
<gene>
    <name evidence="5" type="ORF">NGTWS1702_11400</name>
</gene>
<evidence type="ECO:0000313" key="6">
    <source>
        <dbReference type="Proteomes" id="UP001060504"/>
    </source>
</evidence>
<feature type="transmembrane region" description="Helical" evidence="2">
    <location>
        <begin position="359"/>
        <end position="379"/>
    </location>
</feature>
<dbReference type="Pfam" id="PF01757">
    <property type="entry name" value="Acyl_transf_3"/>
    <property type="match status" value="1"/>
</dbReference>
<keyword evidence="2" id="KW-0472">Membrane</keyword>
<evidence type="ECO:0000259" key="4">
    <source>
        <dbReference type="Pfam" id="PF19040"/>
    </source>
</evidence>
<feature type="domain" description="Acyltransferase 3" evidence="3">
    <location>
        <begin position="36"/>
        <end position="376"/>
    </location>
</feature>
<comment type="caution">
    <text evidence="5">The sequence shown here is derived from an EMBL/GenBank/DDBJ whole genome shotgun (WGS) entry which is preliminary data.</text>
</comment>
<evidence type="ECO:0000256" key="1">
    <source>
        <dbReference type="SAM" id="MobiDB-lite"/>
    </source>
</evidence>
<reference evidence="5 6" key="1">
    <citation type="submission" date="2021-08" db="EMBL/GenBank/DDBJ databases">
        <title>Draft genome sequence of Mycolicibacterium sp. NGTWS1702 strain.</title>
        <authorList>
            <person name="Matsumoto M."/>
            <person name="Tang B.C.C."/>
            <person name="Machida Y."/>
            <person name="Matoyama H."/>
            <person name="Kishihara T."/>
            <person name="Sato S."/>
            <person name="Kondo I."/>
            <person name="Sano M."/>
            <person name="Kato G."/>
        </authorList>
    </citation>
    <scope>NUCLEOTIDE SEQUENCE [LARGE SCALE GENOMIC DNA]</scope>
    <source>
        <strain evidence="5 6">NGTWSNA01</strain>
    </source>
</reference>
<feature type="transmembrane region" description="Helical" evidence="2">
    <location>
        <begin position="165"/>
        <end position="187"/>
    </location>
</feature>
<organism evidence="5 6">
    <name type="scientific">Mycolicibacterium cyprinidarum</name>
    <dbReference type="NCBI Taxonomy" id="2860311"/>
    <lineage>
        <taxon>Bacteria</taxon>
        <taxon>Bacillati</taxon>
        <taxon>Actinomycetota</taxon>
        <taxon>Actinomycetes</taxon>
        <taxon>Mycobacteriales</taxon>
        <taxon>Mycobacteriaceae</taxon>
        <taxon>Mycolicibacterium</taxon>
    </lineage>
</organism>
<sequence>MITLAPARPAYRRDPGPPPPAATPRIGTRSSGFYRHDLDGLRGIAIALVAVFHVWFGRVSGGVDVFLALSGFFFGGRLLRGALTPGVALRPVPEITRLIRRLLPALVVVLAVSAVLTILIQPETRWETFADQSLASLGYYQNWELAHSASDYLRAGEGVSPLQHIWSMSVQGQFYISLLVLILLFAFGFRRILGKHLRVAFVVLLGALTIASFVYAIIAHNADQSTAYYNSFARAWELLVGAMVGALVPYLRWPMWLRTSLAVVALAAILSCGALIDGVKEFPGPWTLVPVGATLLFILSAANRNADPHTQGRIPAPNRLLASAPFVALGAMAYSLYLWHWPLLIFYLAYTGHRRVNFIEGAAVLLVSGLLAWLTTRYVEEPLRVRNSSAAAVTTVSAGSAVPLRTRLRRPTIVLGSTVALLGVALTATSFTWREHVTVLRANGKELSGLSSRDYPGARALTDKARVPKLPMRPTVHEAKDDVPQSTLDGCISDFKTVRVINCTYGDKSATRTIALAGGSHAEHWLTALDLLGRLHHFKVVTYLKMGCPLTTERTPLVMGNNRKYAECHEWNQRVMPKLIADHPDYVFTTSTRPWNIKSGDVMPSGYLGIWQELSDNNIPVLAMRDTPWLVRDGKPHFPSDCLAAGGDTKSCGTKRSDVLSDHNPTLDYVAEFPLLKPLDMSNAVCRPDYCRVVEGNVLIYHDSHHISSTYMRTMATELGRQIAAITGWWSR</sequence>
<protein>
    <submittedName>
        <fullName evidence="5">Acyltransferase</fullName>
    </submittedName>
</protein>
<feature type="transmembrane region" description="Helical" evidence="2">
    <location>
        <begin position="39"/>
        <end position="56"/>
    </location>
</feature>
<keyword evidence="5" id="KW-0808">Transferase</keyword>
<keyword evidence="6" id="KW-1185">Reference proteome</keyword>
<feature type="transmembrane region" description="Helical" evidence="2">
    <location>
        <begin position="282"/>
        <end position="299"/>
    </location>
</feature>
<feature type="region of interest" description="Disordered" evidence="1">
    <location>
        <begin position="1"/>
        <end position="27"/>
    </location>
</feature>
<dbReference type="EMBL" id="BPRH01001213">
    <property type="protein sequence ID" value="GJF12498.1"/>
    <property type="molecule type" value="Genomic_DNA"/>
</dbReference>
<dbReference type="Proteomes" id="UP001060504">
    <property type="component" value="Unassembled WGS sequence"/>
</dbReference>